<feature type="transmembrane region" description="Helical" evidence="1">
    <location>
        <begin position="9"/>
        <end position="27"/>
    </location>
</feature>
<dbReference type="EMBL" id="BLZR01000001">
    <property type="protein sequence ID" value="GFP75475.1"/>
    <property type="molecule type" value="Genomic_DNA"/>
</dbReference>
<dbReference type="Proteomes" id="UP000580568">
    <property type="component" value="Unassembled WGS sequence"/>
</dbReference>
<proteinExistence type="predicted"/>
<evidence type="ECO:0000256" key="1">
    <source>
        <dbReference type="SAM" id="Phobius"/>
    </source>
</evidence>
<comment type="caution">
    <text evidence="2">The sequence shown here is derived from an EMBL/GenBank/DDBJ whole genome shotgun (WGS) entry which is preliminary data.</text>
</comment>
<gene>
    <name evidence="2" type="ORF">bsdtw1_01555</name>
</gene>
<dbReference type="AlphaFoldDB" id="A0A6V8SG71"/>
<evidence type="ECO:0000313" key="2">
    <source>
        <dbReference type="EMBL" id="GFP75475.1"/>
    </source>
</evidence>
<sequence>MIKVLKKHFYLPIFPIFLVIGLLRKYQLDTTEKIRFGYVHGSGSQTLIVFISISIFLTAISMFLQRLFESGYTKAVKIRVTIAISVISICMIFILFSVVR</sequence>
<organism evidence="2 3">
    <name type="scientific">Clostridium fungisolvens</name>
    <dbReference type="NCBI Taxonomy" id="1604897"/>
    <lineage>
        <taxon>Bacteria</taxon>
        <taxon>Bacillati</taxon>
        <taxon>Bacillota</taxon>
        <taxon>Clostridia</taxon>
        <taxon>Eubacteriales</taxon>
        <taxon>Clostridiaceae</taxon>
        <taxon>Clostridium</taxon>
    </lineage>
</organism>
<name>A0A6V8SG71_9CLOT</name>
<feature type="transmembrane region" description="Helical" evidence="1">
    <location>
        <begin position="47"/>
        <end position="68"/>
    </location>
</feature>
<keyword evidence="1" id="KW-0812">Transmembrane</keyword>
<reference evidence="2 3" key="1">
    <citation type="submission" date="2020-07" db="EMBL/GenBank/DDBJ databases">
        <title>A new beta-1,3-glucan-decomposing anaerobic bacterium isolated from anoxic soil subjected to biological soil disinfestation.</title>
        <authorList>
            <person name="Ueki A."/>
            <person name="Tonouchi A."/>
        </authorList>
    </citation>
    <scope>NUCLEOTIDE SEQUENCE [LARGE SCALE GENOMIC DNA]</scope>
    <source>
        <strain evidence="2 3">TW1</strain>
    </source>
</reference>
<keyword evidence="1" id="KW-1133">Transmembrane helix</keyword>
<accession>A0A6V8SG71</accession>
<feature type="transmembrane region" description="Helical" evidence="1">
    <location>
        <begin position="80"/>
        <end position="99"/>
    </location>
</feature>
<evidence type="ECO:0000313" key="3">
    <source>
        <dbReference type="Proteomes" id="UP000580568"/>
    </source>
</evidence>
<protein>
    <submittedName>
        <fullName evidence="2">Uncharacterized protein</fullName>
    </submittedName>
</protein>
<keyword evidence="3" id="KW-1185">Reference proteome</keyword>
<keyword evidence="1" id="KW-0472">Membrane</keyword>
<dbReference type="RefSeq" id="WP_183276977.1">
    <property type="nucleotide sequence ID" value="NZ_BLZR01000001.1"/>
</dbReference>